<protein>
    <submittedName>
        <fullName evidence="2">tRNA (Adenosine(37)-N6)-threonylcarbamoyltransferase complex dimerization subunit type 1 TsaB</fullName>
    </submittedName>
</protein>
<dbReference type="Gene3D" id="3.30.420.200">
    <property type="match status" value="1"/>
</dbReference>
<evidence type="ECO:0000259" key="1">
    <source>
        <dbReference type="Pfam" id="PF00814"/>
    </source>
</evidence>
<dbReference type="InterPro" id="IPR043129">
    <property type="entry name" value="ATPase_NBD"/>
</dbReference>
<feature type="domain" description="Gcp-like" evidence="1">
    <location>
        <begin position="35"/>
        <end position="142"/>
    </location>
</feature>
<dbReference type="Proteomes" id="UP000886786">
    <property type="component" value="Unassembled WGS sequence"/>
</dbReference>
<dbReference type="InterPro" id="IPR000905">
    <property type="entry name" value="Gcp-like_dom"/>
</dbReference>
<reference evidence="2" key="2">
    <citation type="journal article" date="2021" name="PeerJ">
        <title>Extensive microbial diversity within the chicken gut microbiome revealed by metagenomics and culture.</title>
        <authorList>
            <person name="Gilroy R."/>
            <person name="Ravi A."/>
            <person name="Getino M."/>
            <person name="Pursley I."/>
            <person name="Horton D.L."/>
            <person name="Alikhan N.F."/>
            <person name="Baker D."/>
            <person name="Gharbi K."/>
            <person name="Hall N."/>
            <person name="Watson M."/>
            <person name="Adriaenssens E.M."/>
            <person name="Foster-Nyarko E."/>
            <person name="Jarju S."/>
            <person name="Secka A."/>
            <person name="Antonio M."/>
            <person name="Oren A."/>
            <person name="Chaudhuri R.R."/>
            <person name="La Ragione R."/>
            <person name="Hildebrand F."/>
            <person name="Pallen M.J."/>
        </authorList>
    </citation>
    <scope>NUCLEOTIDE SEQUENCE</scope>
    <source>
        <strain evidence="2">CHK147-3167</strain>
    </source>
</reference>
<comment type="caution">
    <text evidence="2">The sequence shown here is derived from an EMBL/GenBank/DDBJ whole genome shotgun (WGS) entry which is preliminary data.</text>
</comment>
<dbReference type="GO" id="GO:0002949">
    <property type="term" value="P:tRNA threonylcarbamoyladenosine modification"/>
    <property type="evidence" value="ECO:0007669"/>
    <property type="project" value="InterPro"/>
</dbReference>
<dbReference type="CDD" id="cd24032">
    <property type="entry name" value="ASKHA_NBD_TsaB"/>
    <property type="match status" value="1"/>
</dbReference>
<name>A0A9D0ZSH3_9FIRM</name>
<gene>
    <name evidence="2" type="primary">tsaB</name>
    <name evidence="2" type="ORF">IAB27_02910</name>
</gene>
<reference evidence="2" key="1">
    <citation type="submission" date="2020-10" db="EMBL/GenBank/DDBJ databases">
        <authorList>
            <person name="Gilroy R."/>
        </authorList>
    </citation>
    <scope>NUCLEOTIDE SEQUENCE</scope>
    <source>
        <strain evidence="2">CHK147-3167</strain>
    </source>
</reference>
<dbReference type="InterPro" id="IPR022496">
    <property type="entry name" value="T6A_TsaB"/>
</dbReference>
<evidence type="ECO:0000313" key="2">
    <source>
        <dbReference type="EMBL" id="HIQ90565.1"/>
    </source>
</evidence>
<accession>A0A9D0ZSH3</accession>
<dbReference type="Pfam" id="PF00814">
    <property type="entry name" value="TsaD"/>
    <property type="match status" value="1"/>
</dbReference>
<dbReference type="SUPFAM" id="SSF53067">
    <property type="entry name" value="Actin-like ATPase domain"/>
    <property type="match status" value="1"/>
</dbReference>
<dbReference type="PANTHER" id="PTHR11735">
    <property type="entry name" value="TRNA N6-ADENOSINE THREONYLCARBAMOYLTRANSFERASE"/>
    <property type="match status" value="1"/>
</dbReference>
<dbReference type="NCBIfam" id="TIGR03725">
    <property type="entry name" value="T6A_YeaZ"/>
    <property type="match status" value="1"/>
</dbReference>
<dbReference type="PANTHER" id="PTHR11735:SF11">
    <property type="entry name" value="TRNA THREONYLCARBAMOYLADENOSINE BIOSYNTHESIS PROTEIN TSAB"/>
    <property type="match status" value="1"/>
</dbReference>
<organism evidence="2 3">
    <name type="scientific">Candidatus Coprosoma intestinipullorum</name>
    <dbReference type="NCBI Taxonomy" id="2840752"/>
    <lineage>
        <taxon>Bacteria</taxon>
        <taxon>Bacillati</taxon>
        <taxon>Bacillota</taxon>
        <taxon>Bacillota incertae sedis</taxon>
        <taxon>Candidatus Coprosoma</taxon>
    </lineage>
</organism>
<dbReference type="GO" id="GO:0005829">
    <property type="term" value="C:cytosol"/>
    <property type="evidence" value="ECO:0007669"/>
    <property type="project" value="TreeGrafter"/>
</dbReference>
<dbReference type="AlphaFoldDB" id="A0A9D0ZSH3"/>
<dbReference type="EMBL" id="DVFV01000054">
    <property type="protein sequence ID" value="HIQ90565.1"/>
    <property type="molecule type" value="Genomic_DNA"/>
</dbReference>
<proteinExistence type="predicted"/>
<evidence type="ECO:0000313" key="3">
    <source>
        <dbReference type="Proteomes" id="UP000886786"/>
    </source>
</evidence>
<sequence>MKYLLIDTATSYLIVSIVIDDKLVYLYNQEEGHRMSERVMPVIAEAFDKAGIKPKDLDMILATTGPGSFTGIRVGLTVAKTMAWSLKIPVVPISTLEVMVSGYDDKKNIGLINARRGFVYAGIYDDKLNVISEDRYDSLDDISLDGNLVSYDLFDFEVKEPKLDVLKIVSKHKDDTPVNPHLLNPKYLKRTEAEEKLVSND</sequence>
<dbReference type="Gene3D" id="3.30.420.40">
    <property type="match status" value="1"/>
</dbReference>